<sequence>MNKDRLTIDIPFEQVLQNRMKEIADEDGRDVEAVVIEALATFVLERSLAKVARERAR</sequence>
<name>A0ABY7BZI6_9HYPH</name>
<gene>
    <name evidence="1" type="ORF">OH818_24185</name>
</gene>
<keyword evidence="2" id="KW-1185">Reference proteome</keyword>
<organism evidence="1 2">
    <name type="scientific">Jiella pelagia</name>
    <dbReference type="NCBI Taxonomy" id="2986949"/>
    <lineage>
        <taxon>Bacteria</taxon>
        <taxon>Pseudomonadati</taxon>
        <taxon>Pseudomonadota</taxon>
        <taxon>Alphaproteobacteria</taxon>
        <taxon>Hyphomicrobiales</taxon>
        <taxon>Aurantimonadaceae</taxon>
        <taxon>Jiella</taxon>
    </lineage>
</organism>
<protein>
    <recommendedName>
        <fullName evidence="3">CopG family transcriptional regulator</fullName>
    </recommendedName>
</protein>
<reference evidence="1" key="1">
    <citation type="submission" date="2022-12" db="EMBL/GenBank/DDBJ databases">
        <title>Jiella pelagia sp. nov., isolated from phosphonate enriched culture of Northwest Pacific surface seawater.</title>
        <authorList>
            <person name="Shin D.Y."/>
            <person name="Hwang C.Y."/>
        </authorList>
    </citation>
    <scope>NUCLEOTIDE SEQUENCE</scope>
    <source>
        <strain evidence="1">HL-NP1</strain>
    </source>
</reference>
<dbReference type="Proteomes" id="UP001164020">
    <property type="component" value="Chromosome"/>
</dbReference>
<proteinExistence type="predicted"/>
<evidence type="ECO:0000313" key="2">
    <source>
        <dbReference type="Proteomes" id="UP001164020"/>
    </source>
</evidence>
<evidence type="ECO:0000313" key="1">
    <source>
        <dbReference type="EMBL" id="WAP68391.1"/>
    </source>
</evidence>
<evidence type="ECO:0008006" key="3">
    <source>
        <dbReference type="Google" id="ProtNLM"/>
    </source>
</evidence>
<accession>A0ABY7BZI6</accession>
<dbReference type="RefSeq" id="WP_187391750.1">
    <property type="nucleotide sequence ID" value="NZ_CP114029.1"/>
</dbReference>
<dbReference type="EMBL" id="CP114029">
    <property type="protein sequence ID" value="WAP68391.1"/>
    <property type="molecule type" value="Genomic_DNA"/>
</dbReference>